<dbReference type="GO" id="GO:0006508">
    <property type="term" value="P:proteolysis"/>
    <property type="evidence" value="ECO:0007669"/>
    <property type="project" value="UniProtKB-KW"/>
</dbReference>
<dbReference type="InterPro" id="IPR038765">
    <property type="entry name" value="Papain-like_cys_pep_sf"/>
</dbReference>
<keyword evidence="4" id="KW-0788">Thiol protease</keyword>
<dbReference type="SMART" id="SM00645">
    <property type="entry name" value="Pept_C1"/>
    <property type="match status" value="1"/>
</dbReference>
<comment type="caution">
    <text evidence="7">The sequence shown here is derived from an EMBL/GenBank/DDBJ whole genome shotgun (WGS) entry which is preliminary data.</text>
</comment>
<evidence type="ECO:0000256" key="3">
    <source>
        <dbReference type="ARBA" id="ARBA00022801"/>
    </source>
</evidence>
<keyword evidence="2" id="KW-0645">Protease</keyword>
<feature type="signal peptide" evidence="5">
    <location>
        <begin position="1"/>
        <end position="18"/>
    </location>
</feature>
<dbReference type="Pfam" id="PF00112">
    <property type="entry name" value="Peptidase_C1"/>
    <property type="match status" value="1"/>
</dbReference>
<evidence type="ECO:0000313" key="8">
    <source>
        <dbReference type="Proteomes" id="UP000289340"/>
    </source>
</evidence>
<evidence type="ECO:0000256" key="4">
    <source>
        <dbReference type="ARBA" id="ARBA00022807"/>
    </source>
</evidence>
<evidence type="ECO:0000256" key="5">
    <source>
        <dbReference type="SAM" id="SignalP"/>
    </source>
</evidence>
<evidence type="ECO:0000256" key="1">
    <source>
        <dbReference type="ARBA" id="ARBA00008455"/>
    </source>
</evidence>
<gene>
    <name evidence="7" type="ORF">D0Y65_012444</name>
</gene>
<dbReference type="InterPro" id="IPR013128">
    <property type="entry name" value="Peptidase_C1A"/>
</dbReference>
<organism evidence="7 8">
    <name type="scientific">Glycine soja</name>
    <name type="common">Wild soybean</name>
    <dbReference type="NCBI Taxonomy" id="3848"/>
    <lineage>
        <taxon>Eukaryota</taxon>
        <taxon>Viridiplantae</taxon>
        <taxon>Streptophyta</taxon>
        <taxon>Embryophyta</taxon>
        <taxon>Tracheophyta</taxon>
        <taxon>Spermatophyta</taxon>
        <taxon>Magnoliopsida</taxon>
        <taxon>eudicotyledons</taxon>
        <taxon>Gunneridae</taxon>
        <taxon>Pentapetalae</taxon>
        <taxon>rosids</taxon>
        <taxon>fabids</taxon>
        <taxon>Fabales</taxon>
        <taxon>Fabaceae</taxon>
        <taxon>Papilionoideae</taxon>
        <taxon>50 kb inversion clade</taxon>
        <taxon>NPAAA clade</taxon>
        <taxon>indigoferoid/millettioid clade</taxon>
        <taxon>Phaseoleae</taxon>
        <taxon>Glycine</taxon>
        <taxon>Glycine subgen. Soja</taxon>
    </lineage>
</organism>
<dbReference type="AlphaFoldDB" id="A0A445KP44"/>
<dbReference type="PANTHER" id="PTHR12411">
    <property type="entry name" value="CYSTEINE PROTEASE FAMILY C1-RELATED"/>
    <property type="match status" value="1"/>
</dbReference>
<comment type="similarity">
    <text evidence="1">Belongs to the peptidase C1 family.</text>
</comment>
<dbReference type="GO" id="GO:0008234">
    <property type="term" value="F:cysteine-type peptidase activity"/>
    <property type="evidence" value="ECO:0007669"/>
    <property type="project" value="UniProtKB-KW"/>
</dbReference>
<feature type="chain" id="PRO_5019020413" evidence="5">
    <location>
        <begin position="19"/>
        <end position="110"/>
    </location>
</feature>
<dbReference type="Gene3D" id="3.90.70.10">
    <property type="entry name" value="Cysteine proteinases"/>
    <property type="match status" value="1"/>
</dbReference>
<dbReference type="InterPro" id="IPR000668">
    <property type="entry name" value="Peptidase_C1A_C"/>
</dbReference>
<sequence length="110" mass="11968">MMVWAFSVTLSVQQLVDCDPASNDCAGGFYFNAFGYVIDNGGVDTEAHYPYIAQNSTCKANANKVVSIDNLEVVVGREEALLCRVNKQPVNVTIDATGLQFYAGVSIFIY</sequence>
<dbReference type="EMBL" id="QZWG01000005">
    <property type="protein sequence ID" value="RZC12689.1"/>
    <property type="molecule type" value="Genomic_DNA"/>
</dbReference>
<dbReference type="Gramene" id="XM_028375192.1">
    <property type="protein sequence ID" value="XP_028230993.1"/>
    <property type="gene ID" value="LOC114411544"/>
</dbReference>
<evidence type="ECO:0000256" key="2">
    <source>
        <dbReference type="ARBA" id="ARBA00022670"/>
    </source>
</evidence>
<name>A0A445KP44_GLYSO</name>
<reference evidence="7 8" key="1">
    <citation type="submission" date="2018-09" db="EMBL/GenBank/DDBJ databases">
        <title>A high-quality reference genome of wild soybean provides a powerful tool to mine soybean genomes.</title>
        <authorList>
            <person name="Xie M."/>
            <person name="Chung C.Y.L."/>
            <person name="Li M.-W."/>
            <person name="Wong F.-L."/>
            <person name="Chan T.-F."/>
            <person name="Lam H.-M."/>
        </authorList>
    </citation>
    <scope>NUCLEOTIDE SEQUENCE [LARGE SCALE GENOMIC DNA]</scope>
    <source>
        <strain evidence="8">cv. W05</strain>
        <tissue evidence="7">Hypocotyl of etiolated seedlings</tissue>
    </source>
</reference>
<dbReference type="Proteomes" id="UP000289340">
    <property type="component" value="Chromosome 5"/>
</dbReference>
<evidence type="ECO:0000259" key="6">
    <source>
        <dbReference type="SMART" id="SM00645"/>
    </source>
</evidence>
<keyword evidence="8" id="KW-1185">Reference proteome</keyword>
<protein>
    <submittedName>
        <fullName evidence="7">Ervatamin-B</fullName>
    </submittedName>
</protein>
<dbReference type="SUPFAM" id="SSF54001">
    <property type="entry name" value="Cysteine proteinases"/>
    <property type="match status" value="1"/>
</dbReference>
<keyword evidence="3" id="KW-0378">Hydrolase</keyword>
<accession>A0A445KP44</accession>
<keyword evidence="5" id="KW-0732">Signal</keyword>
<evidence type="ECO:0000313" key="7">
    <source>
        <dbReference type="EMBL" id="RZC12689.1"/>
    </source>
</evidence>
<dbReference type="SMR" id="A0A445KP44"/>
<feature type="domain" description="Peptidase C1A papain C-terminal" evidence="6">
    <location>
        <begin position="1"/>
        <end position="109"/>
    </location>
</feature>
<proteinExistence type="inferred from homology"/>